<reference evidence="2" key="1">
    <citation type="submission" date="2018-05" db="EMBL/GenBank/DDBJ databases">
        <title>Draft genome of Mucuna pruriens seed.</title>
        <authorList>
            <person name="Nnadi N.E."/>
            <person name="Vos R."/>
            <person name="Hasami M.H."/>
            <person name="Devisetty U.K."/>
            <person name="Aguiy J.C."/>
        </authorList>
    </citation>
    <scope>NUCLEOTIDE SEQUENCE [LARGE SCALE GENOMIC DNA]</scope>
    <source>
        <tissue evidence="2">Seed</tissue>
    </source>
</reference>
<feature type="compositionally biased region" description="Basic and acidic residues" evidence="1">
    <location>
        <begin position="1"/>
        <end position="15"/>
    </location>
</feature>
<dbReference type="PANTHER" id="PTHR48435:SF1">
    <property type="entry name" value="POLYPROTEIN"/>
    <property type="match status" value="1"/>
</dbReference>
<evidence type="ECO:0000313" key="2">
    <source>
        <dbReference type="EMBL" id="RDX61624.1"/>
    </source>
</evidence>
<proteinExistence type="predicted"/>
<feature type="compositionally biased region" description="Polar residues" evidence="1">
    <location>
        <begin position="73"/>
        <end position="83"/>
    </location>
</feature>
<dbReference type="AlphaFoldDB" id="A0A371E6G5"/>
<dbReference type="PANTHER" id="PTHR48435">
    <property type="entry name" value="POLYPROTEIN"/>
    <property type="match status" value="1"/>
</dbReference>
<sequence>MENYIDRKMKEKQGRPTEPFSFVPTSNYRTTFQQPSSAFFSPSPKTWTLPTAGAYRIRTKPESISGISREKPTNQSLHNSPESSPERQLPSSHEKQTIPEKDDFLNSQDPHSQFTVKLCPVDEPGYSSPLDTKESQSEVSSENYEEGEKYEQPESSSESSEEEKDDAIYDSEEEVISSPPQHGPPKPNSGSWFTLDDIPPNKWRSRLIKFGAWLDTKILKDSDPYKVIEEFCCQMTGTLKAWNHNLGAIRQDQLHNLGTTAAVLGVLHEEFIGDGKIIEKKIRQECFEIRWCSIRIKDLNKHFQRMLTLGPQFGPSPLTITSPLRGHI</sequence>
<feature type="region of interest" description="Disordered" evidence="1">
    <location>
        <begin position="1"/>
        <end position="195"/>
    </location>
</feature>
<dbReference type="EMBL" id="QJKJ01016018">
    <property type="protein sequence ID" value="RDX61624.1"/>
    <property type="molecule type" value="Genomic_DNA"/>
</dbReference>
<evidence type="ECO:0008006" key="4">
    <source>
        <dbReference type="Google" id="ProtNLM"/>
    </source>
</evidence>
<protein>
    <recommendedName>
        <fullName evidence="4">Polyprotein</fullName>
    </recommendedName>
</protein>
<dbReference type="Proteomes" id="UP000257109">
    <property type="component" value="Unassembled WGS sequence"/>
</dbReference>
<gene>
    <name evidence="2" type="ORF">CR513_60128</name>
</gene>
<feature type="compositionally biased region" description="Polar residues" evidence="1">
    <location>
        <begin position="105"/>
        <end position="115"/>
    </location>
</feature>
<feature type="compositionally biased region" description="Basic and acidic residues" evidence="1">
    <location>
        <begin position="92"/>
        <end position="104"/>
    </location>
</feature>
<keyword evidence="3" id="KW-1185">Reference proteome</keyword>
<feature type="non-terminal residue" evidence="2">
    <location>
        <position position="1"/>
    </location>
</feature>
<dbReference type="InterPro" id="IPR053098">
    <property type="entry name" value="Petuviruses_polyprotein"/>
</dbReference>
<feature type="compositionally biased region" description="Acidic residues" evidence="1">
    <location>
        <begin position="159"/>
        <end position="175"/>
    </location>
</feature>
<dbReference type="OrthoDB" id="1429146at2759"/>
<feature type="compositionally biased region" description="Low complexity" evidence="1">
    <location>
        <begin position="32"/>
        <end position="44"/>
    </location>
</feature>
<organism evidence="2 3">
    <name type="scientific">Mucuna pruriens</name>
    <name type="common">Velvet bean</name>
    <name type="synonym">Dolichos pruriens</name>
    <dbReference type="NCBI Taxonomy" id="157652"/>
    <lineage>
        <taxon>Eukaryota</taxon>
        <taxon>Viridiplantae</taxon>
        <taxon>Streptophyta</taxon>
        <taxon>Embryophyta</taxon>
        <taxon>Tracheophyta</taxon>
        <taxon>Spermatophyta</taxon>
        <taxon>Magnoliopsida</taxon>
        <taxon>eudicotyledons</taxon>
        <taxon>Gunneridae</taxon>
        <taxon>Pentapetalae</taxon>
        <taxon>rosids</taxon>
        <taxon>fabids</taxon>
        <taxon>Fabales</taxon>
        <taxon>Fabaceae</taxon>
        <taxon>Papilionoideae</taxon>
        <taxon>50 kb inversion clade</taxon>
        <taxon>NPAAA clade</taxon>
        <taxon>indigoferoid/millettioid clade</taxon>
        <taxon>Phaseoleae</taxon>
        <taxon>Mucuna</taxon>
    </lineage>
</organism>
<comment type="caution">
    <text evidence="2">The sequence shown here is derived from an EMBL/GenBank/DDBJ whole genome shotgun (WGS) entry which is preliminary data.</text>
</comment>
<evidence type="ECO:0000256" key="1">
    <source>
        <dbReference type="SAM" id="MobiDB-lite"/>
    </source>
</evidence>
<name>A0A371E6G5_MUCPR</name>
<accession>A0A371E6G5</accession>
<evidence type="ECO:0000313" key="3">
    <source>
        <dbReference type="Proteomes" id="UP000257109"/>
    </source>
</evidence>